<reference evidence="2 3" key="1">
    <citation type="submission" date="2016-03" db="EMBL/GenBank/DDBJ databases">
        <title>Microsymbionts genomes from the relict species Vavilovia formosa (Stev.) Fed.</title>
        <authorList>
            <person name="Kopat V."/>
            <person name="Chirak E."/>
            <person name="Kimeklis A."/>
            <person name="Andronov E."/>
        </authorList>
    </citation>
    <scope>NUCLEOTIDE SEQUENCE [LARGE SCALE GENOMIC DNA]</scope>
    <source>
        <strain evidence="2 3">Vaf07</strain>
    </source>
</reference>
<comment type="caution">
    <text evidence="2">The sequence shown here is derived from an EMBL/GenBank/DDBJ whole genome shotgun (WGS) entry which is preliminary data.</text>
</comment>
<organism evidence="2 3">
    <name type="scientific">Tardiphaga robiniae</name>
    <dbReference type="NCBI Taxonomy" id="943830"/>
    <lineage>
        <taxon>Bacteria</taxon>
        <taxon>Pseudomonadati</taxon>
        <taxon>Pseudomonadota</taxon>
        <taxon>Alphaproteobacteria</taxon>
        <taxon>Hyphomicrobiales</taxon>
        <taxon>Nitrobacteraceae</taxon>
        <taxon>Tardiphaga</taxon>
    </lineage>
</organism>
<dbReference type="AlphaFoldDB" id="A0A161SUF2"/>
<dbReference type="PROSITE" id="PS51257">
    <property type="entry name" value="PROKAR_LIPOPROTEIN"/>
    <property type="match status" value="1"/>
</dbReference>
<dbReference type="PANTHER" id="PTHR42941:SF1">
    <property type="entry name" value="SLL1037 PROTEIN"/>
    <property type="match status" value="1"/>
</dbReference>
<protein>
    <submittedName>
        <fullName evidence="2">C4-dicarboxylate ABC transporter substrate-binding protein</fullName>
    </submittedName>
</protein>
<dbReference type="EMBL" id="LVYV01000001">
    <property type="protein sequence ID" value="KZD25262.1"/>
    <property type="molecule type" value="Genomic_DNA"/>
</dbReference>
<dbReference type="CDD" id="cd13569">
    <property type="entry name" value="PBP2_TAXI_TRAP_like_1"/>
    <property type="match status" value="1"/>
</dbReference>
<name>A0A161SUF2_9BRAD</name>
<dbReference type="Pfam" id="PF16868">
    <property type="entry name" value="NMT1_3"/>
    <property type="match status" value="1"/>
</dbReference>
<dbReference type="OrthoDB" id="9776669at2"/>
<evidence type="ECO:0000313" key="3">
    <source>
        <dbReference type="Proteomes" id="UP000076574"/>
    </source>
</evidence>
<evidence type="ECO:0000256" key="1">
    <source>
        <dbReference type="SAM" id="SignalP"/>
    </source>
</evidence>
<dbReference type="RefSeq" id="WP_068729344.1">
    <property type="nucleotide sequence ID" value="NZ_LVYV01000001.1"/>
</dbReference>
<feature type="signal peptide" evidence="1">
    <location>
        <begin position="1"/>
        <end position="27"/>
    </location>
</feature>
<dbReference type="InterPro" id="IPR011852">
    <property type="entry name" value="TRAP_TAXI"/>
</dbReference>
<accession>A0A161SUF2</accession>
<proteinExistence type="predicted"/>
<evidence type="ECO:0000313" key="2">
    <source>
        <dbReference type="EMBL" id="KZD25262.1"/>
    </source>
</evidence>
<keyword evidence="3" id="KW-1185">Reference proteome</keyword>
<keyword evidence="1" id="KW-0732">Signal</keyword>
<gene>
    <name evidence="2" type="ORF">A4A58_02075</name>
</gene>
<sequence>MKSTAFRHRAFSLALLGIACATTGASAEDKTIAIATGGTGGIFYPLGGGLANLLSKKLPHTQATGEVTGGSVDNIKLLETGQADLGFMTGDVASDAVKGENKFKKPVPLRTIVAVYSSPVHVVTIAGTGIEKFADLKGKHISGGAPGSATEAQTFRLLEAAGLDKDKDVKRERLSVAESASALKDRKIDAFFWGGGVPTAAVVDLAATPGVTIKLIDIDYLLEPIVKKYGQIFAPSVIKAGSYPGQTTDSRGFAAWNQIMATDKMSDETAYAITKTIFENKADLVAVHKEAENINLATQTSAQSPAPYHPGTLKYLKEVGAVK</sequence>
<dbReference type="NCBIfam" id="TIGR02122">
    <property type="entry name" value="TRAP_TAXI"/>
    <property type="match status" value="1"/>
</dbReference>
<dbReference type="Proteomes" id="UP000076574">
    <property type="component" value="Unassembled WGS sequence"/>
</dbReference>
<feature type="chain" id="PRO_5007827546" evidence="1">
    <location>
        <begin position="28"/>
        <end position="323"/>
    </location>
</feature>
<dbReference type="PANTHER" id="PTHR42941">
    <property type="entry name" value="SLL1037 PROTEIN"/>
    <property type="match status" value="1"/>
</dbReference>
<dbReference type="STRING" id="943830.A4A58_02075"/>
<dbReference type="Gene3D" id="3.40.190.10">
    <property type="entry name" value="Periplasmic binding protein-like II"/>
    <property type="match status" value="2"/>
</dbReference>
<dbReference type="SUPFAM" id="SSF53850">
    <property type="entry name" value="Periplasmic binding protein-like II"/>
    <property type="match status" value="1"/>
</dbReference>